<dbReference type="PANTHER" id="PTHR32468:SF66">
    <property type="entry name" value="CATION_H+ EXCHANGER DOMAIN-CONTAINING PROTEIN"/>
    <property type="match status" value="1"/>
</dbReference>
<accession>A0AAV2G8X5</accession>
<dbReference type="InterPro" id="IPR038770">
    <property type="entry name" value="Na+/solute_symporter_sf"/>
</dbReference>
<dbReference type="GO" id="GO:1902600">
    <property type="term" value="P:proton transmembrane transport"/>
    <property type="evidence" value="ECO:0007669"/>
    <property type="project" value="InterPro"/>
</dbReference>
<evidence type="ECO:0000259" key="13">
    <source>
        <dbReference type="Pfam" id="PF23259"/>
    </source>
</evidence>
<gene>
    <name evidence="14" type="ORF">LTRI10_LOCUS45962</name>
</gene>
<dbReference type="InterPro" id="IPR006153">
    <property type="entry name" value="Cation/H_exchanger_TM"/>
</dbReference>
<keyword evidence="3" id="KW-0633">Potassium transport</keyword>
<feature type="domain" description="Cation/H(+) antiporter C-terminal" evidence="13">
    <location>
        <begin position="630"/>
        <end position="777"/>
    </location>
</feature>
<dbReference type="GO" id="GO:0016020">
    <property type="term" value="C:membrane"/>
    <property type="evidence" value="ECO:0007669"/>
    <property type="project" value="UniProtKB-SubCell"/>
</dbReference>
<dbReference type="GO" id="GO:0006885">
    <property type="term" value="P:regulation of pH"/>
    <property type="evidence" value="ECO:0007669"/>
    <property type="project" value="TreeGrafter"/>
</dbReference>
<proteinExistence type="inferred from homology"/>
<feature type="domain" description="Cation/H+ exchanger transmembrane" evidence="11">
    <location>
        <begin position="53"/>
        <end position="434"/>
    </location>
</feature>
<keyword evidence="4 10" id="KW-0812">Transmembrane</keyword>
<dbReference type="Proteomes" id="UP001497516">
    <property type="component" value="Chromosome 8"/>
</dbReference>
<feature type="transmembrane region" description="Helical" evidence="10">
    <location>
        <begin position="68"/>
        <end position="86"/>
    </location>
</feature>
<evidence type="ECO:0000313" key="15">
    <source>
        <dbReference type="Proteomes" id="UP001497516"/>
    </source>
</evidence>
<feature type="transmembrane region" description="Helical" evidence="10">
    <location>
        <begin position="415"/>
        <end position="438"/>
    </location>
</feature>
<evidence type="ECO:0000256" key="10">
    <source>
        <dbReference type="SAM" id="Phobius"/>
    </source>
</evidence>
<evidence type="ECO:0000256" key="1">
    <source>
        <dbReference type="ARBA" id="ARBA00004141"/>
    </source>
</evidence>
<evidence type="ECO:0000256" key="4">
    <source>
        <dbReference type="ARBA" id="ARBA00022692"/>
    </source>
</evidence>
<dbReference type="GO" id="GO:0012505">
    <property type="term" value="C:endomembrane system"/>
    <property type="evidence" value="ECO:0007669"/>
    <property type="project" value="TreeGrafter"/>
</dbReference>
<dbReference type="InterPro" id="IPR050794">
    <property type="entry name" value="CPA2_transporter"/>
</dbReference>
<feature type="transmembrane region" description="Helical" evidence="10">
    <location>
        <begin position="351"/>
        <end position="372"/>
    </location>
</feature>
<dbReference type="Gene3D" id="3.40.50.12370">
    <property type="match status" value="1"/>
</dbReference>
<feature type="transmembrane region" description="Helical" evidence="10">
    <location>
        <begin position="106"/>
        <end position="124"/>
    </location>
</feature>
<evidence type="ECO:0000259" key="11">
    <source>
        <dbReference type="Pfam" id="PF00999"/>
    </source>
</evidence>
<dbReference type="InterPro" id="IPR057291">
    <property type="entry name" value="CHX17_2nd"/>
</dbReference>
<evidence type="ECO:0000259" key="12">
    <source>
        <dbReference type="Pfam" id="PF23256"/>
    </source>
</evidence>
<evidence type="ECO:0000256" key="7">
    <source>
        <dbReference type="ARBA" id="ARBA00023065"/>
    </source>
</evidence>
<dbReference type="Pfam" id="PF23256">
    <property type="entry name" value="CHX17_2nd"/>
    <property type="match status" value="1"/>
</dbReference>
<evidence type="ECO:0008006" key="16">
    <source>
        <dbReference type="Google" id="ProtNLM"/>
    </source>
</evidence>
<organism evidence="14 15">
    <name type="scientific">Linum trigynum</name>
    <dbReference type="NCBI Taxonomy" id="586398"/>
    <lineage>
        <taxon>Eukaryota</taxon>
        <taxon>Viridiplantae</taxon>
        <taxon>Streptophyta</taxon>
        <taxon>Embryophyta</taxon>
        <taxon>Tracheophyta</taxon>
        <taxon>Spermatophyta</taxon>
        <taxon>Magnoliopsida</taxon>
        <taxon>eudicotyledons</taxon>
        <taxon>Gunneridae</taxon>
        <taxon>Pentapetalae</taxon>
        <taxon>rosids</taxon>
        <taxon>fabids</taxon>
        <taxon>Malpighiales</taxon>
        <taxon>Linaceae</taxon>
        <taxon>Linum</taxon>
    </lineage>
</organism>
<feature type="domain" description="Cation/H(+) antiporter central" evidence="12">
    <location>
        <begin position="492"/>
        <end position="615"/>
    </location>
</feature>
<evidence type="ECO:0000256" key="9">
    <source>
        <dbReference type="ARBA" id="ARBA00038341"/>
    </source>
</evidence>
<evidence type="ECO:0000313" key="14">
    <source>
        <dbReference type="EMBL" id="CAL1406223.1"/>
    </source>
</evidence>
<feature type="transmembrane region" description="Helical" evidence="10">
    <location>
        <begin position="274"/>
        <end position="292"/>
    </location>
</feature>
<dbReference type="GO" id="GO:0006813">
    <property type="term" value="P:potassium ion transport"/>
    <property type="evidence" value="ECO:0007669"/>
    <property type="project" value="UniProtKB-KW"/>
</dbReference>
<feature type="transmembrane region" description="Helical" evidence="10">
    <location>
        <begin position="136"/>
        <end position="158"/>
    </location>
</feature>
<feature type="transmembrane region" description="Helical" evidence="10">
    <location>
        <begin position="237"/>
        <end position="262"/>
    </location>
</feature>
<feature type="transmembrane region" description="Helical" evidence="10">
    <location>
        <begin position="38"/>
        <end position="61"/>
    </location>
</feature>
<keyword evidence="7" id="KW-0406">Ion transport</keyword>
<keyword evidence="15" id="KW-1185">Reference proteome</keyword>
<evidence type="ECO:0000256" key="6">
    <source>
        <dbReference type="ARBA" id="ARBA00022989"/>
    </source>
</evidence>
<name>A0AAV2G8X5_9ROSI</name>
<keyword evidence="8 10" id="KW-0472">Membrane</keyword>
<keyword evidence="6 10" id="KW-1133">Transmembrane helix</keyword>
<dbReference type="Pfam" id="PF00999">
    <property type="entry name" value="Na_H_Exchanger"/>
    <property type="match status" value="1"/>
</dbReference>
<evidence type="ECO:0000256" key="5">
    <source>
        <dbReference type="ARBA" id="ARBA00022958"/>
    </source>
</evidence>
<dbReference type="PANTHER" id="PTHR32468">
    <property type="entry name" value="CATION/H + ANTIPORTER"/>
    <property type="match status" value="1"/>
</dbReference>
<evidence type="ECO:0000256" key="3">
    <source>
        <dbReference type="ARBA" id="ARBA00022538"/>
    </source>
</evidence>
<feature type="transmembrane region" description="Helical" evidence="10">
    <location>
        <begin position="170"/>
        <end position="191"/>
    </location>
</feature>
<dbReference type="AlphaFoldDB" id="A0AAV2G8X5"/>
<sequence length="823" mass="91374">MSNNTTSLEEALNITWVCQTMHQVRSRGLFFGDNPFHFPAPVLMAQLIVSASLSLLIHAILTPLGESAFISMMLAGFFLGPSVWGHNNEILRALYPLKSFYINETFAFLGCLLFMFVVGAKMDMSMLTRAGKKAEFIGFLSFLVPLTFNLTTASFLAKRNPNSGPVPPNLLYHMAAFQSVSSFHVITCLLADLNLLNSELGQLAVSSSMVSGTCSWVMVIFIFIARQDNFVSSTAMVWTYLSSLLLLLLIILVLRPIMYVMIRNTPEGKPIREGYILIIFIMVLVMALSGEVCGQHFLLGPVVLGLAVPDGPPLGTAIVQRLESFVTWILLPSYFVYSVAGVNVFSVDCSIVTSVATLGLTSFMGKVVAVIVPSMYFKIPLMDALSLGLVMSSQGITDVMMLQQARLLFILDDQTYSFMVAAIVVVTGVLTPLIKLLYQPSKRLKSSWKRGIQHTTQNMELRMLVCIYHPESTPSLISILEMSNPATKSPICCYVIHLMELAGRLSPILVYHRRGTISSQAQSSSHIVNAFRFYEEQNQGGNLSVNLFTAISPFNTVHEEVHRISLEKRASMLVLPFHRQWKIHGFEDDPKVRSVNRHILHKSPCSVGVYVDRGTLQRCLIQTATALLCSIGVIFIQGRDDREALAYAMRMGEKPSVGVTLVHVVETDYQPTTVNSCVDFELDYQLVCDFKIATVARRHHVYMEENVSDSVEMVNVIRRCENWFDLILVGRHHDRESVIYKGLAEWNSEFPELGFVGDILVASDSQCQASVLVVQQQRLDMSADYGGSYDRGSVTDDAMSTVTGASSTIANPWRPNKVPSGKL</sequence>
<dbReference type="InterPro" id="IPR057290">
    <property type="entry name" value="CHX17_C"/>
</dbReference>
<feature type="transmembrane region" description="Helical" evidence="10">
    <location>
        <begin position="203"/>
        <end position="225"/>
    </location>
</feature>
<evidence type="ECO:0000256" key="2">
    <source>
        <dbReference type="ARBA" id="ARBA00022448"/>
    </source>
</evidence>
<reference evidence="14 15" key="1">
    <citation type="submission" date="2024-04" db="EMBL/GenBank/DDBJ databases">
        <authorList>
            <person name="Fracassetti M."/>
        </authorList>
    </citation>
    <scope>NUCLEOTIDE SEQUENCE [LARGE SCALE GENOMIC DNA]</scope>
</reference>
<dbReference type="GO" id="GO:0015297">
    <property type="term" value="F:antiporter activity"/>
    <property type="evidence" value="ECO:0007669"/>
    <property type="project" value="InterPro"/>
</dbReference>
<keyword evidence="2" id="KW-0813">Transport</keyword>
<dbReference type="EMBL" id="OZ034821">
    <property type="protein sequence ID" value="CAL1406223.1"/>
    <property type="molecule type" value="Genomic_DNA"/>
</dbReference>
<comment type="subcellular location">
    <subcellularLocation>
        <location evidence="1">Membrane</location>
        <topology evidence="1">Multi-pass membrane protein</topology>
    </subcellularLocation>
</comment>
<feature type="transmembrane region" description="Helical" evidence="10">
    <location>
        <begin position="325"/>
        <end position="345"/>
    </location>
</feature>
<evidence type="ECO:0000256" key="8">
    <source>
        <dbReference type="ARBA" id="ARBA00023136"/>
    </source>
</evidence>
<keyword evidence="5" id="KW-0630">Potassium</keyword>
<dbReference type="Gene3D" id="1.20.1530.20">
    <property type="match status" value="1"/>
</dbReference>
<comment type="similarity">
    <text evidence="9">Belongs to the monovalent cation:proton antiporter 2 (CPA2) transporter (TC 2.A.37) family. CHX (TC 2.A.37.4) subfamily.</text>
</comment>
<protein>
    <recommendedName>
        <fullName evidence="16">Cation/H+ exchanger domain-containing protein</fullName>
    </recommendedName>
</protein>
<dbReference type="Pfam" id="PF23259">
    <property type="entry name" value="CHX17_C"/>
    <property type="match status" value="1"/>
</dbReference>